<feature type="chain" id="PRO_5026911628" description="peptidoglycan lytic exotransglycosylase" evidence="6">
    <location>
        <begin position="27"/>
        <end position="383"/>
    </location>
</feature>
<dbReference type="Gene3D" id="2.40.40.10">
    <property type="entry name" value="RlpA-like domain"/>
    <property type="match status" value="1"/>
</dbReference>
<dbReference type="EC" id="4.2.2.n1" evidence="2"/>
<dbReference type="Pfam" id="PF03562">
    <property type="entry name" value="MltA"/>
    <property type="match status" value="1"/>
</dbReference>
<evidence type="ECO:0000256" key="5">
    <source>
        <dbReference type="ARBA" id="ARBA00030918"/>
    </source>
</evidence>
<evidence type="ECO:0000256" key="3">
    <source>
        <dbReference type="ARBA" id="ARBA00023239"/>
    </source>
</evidence>
<evidence type="ECO:0000313" key="9">
    <source>
        <dbReference type="Proteomes" id="UP000320948"/>
    </source>
</evidence>
<dbReference type="EMBL" id="VAFM01000002">
    <property type="protein sequence ID" value="TKW60871.1"/>
    <property type="molecule type" value="Genomic_DNA"/>
</dbReference>
<evidence type="ECO:0000256" key="6">
    <source>
        <dbReference type="SAM" id="SignalP"/>
    </source>
</evidence>
<dbReference type="CDD" id="cd14485">
    <property type="entry name" value="mltA_like_LT_A"/>
    <property type="match status" value="1"/>
</dbReference>
<dbReference type="GO" id="GO:0071555">
    <property type="term" value="P:cell wall organization"/>
    <property type="evidence" value="ECO:0007669"/>
    <property type="project" value="UniProtKB-KW"/>
</dbReference>
<evidence type="ECO:0000313" key="8">
    <source>
        <dbReference type="EMBL" id="TKW60871.1"/>
    </source>
</evidence>
<dbReference type="InterPro" id="IPR026044">
    <property type="entry name" value="MltA"/>
</dbReference>
<dbReference type="GO" id="GO:0009253">
    <property type="term" value="P:peptidoglycan catabolic process"/>
    <property type="evidence" value="ECO:0007669"/>
    <property type="project" value="TreeGrafter"/>
</dbReference>
<gene>
    <name evidence="8" type="ORF">DI628_08265</name>
</gene>
<dbReference type="Gene3D" id="2.40.240.50">
    <property type="entry name" value="Barwin-like endoglucanases"/>
    <property type="match status" value="1"/>
</dbReference>
<dbReference type="Pfam" id="PF06725">
    <property type="entry name" value="3D"/>
    <property type="match status" value="1"/>
</dbReference>
<protein>
    <recommendedName>
        <fullName evidence="2">peptidoglycan lytic exotransglycosylase</fullName>
        <ecNumber evidence="2">4.2.2.n1</ecNumber>
    </recommendedName>
    <alternativeName>
        <fullName evidence="5">Murein hydrolase A</fullName>
    </alternativeName>
</protein>
<dbReference type="PANTHER" id="PTHR30124:SF0">
    <property type="entry name" value="MEMBRANE-BOUND LYTIC MUREIN TRANSGLYCOSYLASE A"/>
    <property type="match status" value="1"/>
</dbReference>
<comment type="catalytic activity">
    <reaction evidence="1">
        <text>Exolytic cleavage of the (1-&gt;4)-beta-glycosidic linkage between N-acetylmuramic acid (MurNAc) and N-acetylglucosamine (GlcNAc) residues in peptidoglycan, from either the reducing or the non-reducing ends of the peptidoglycan chains, with concomitant formation of a 1,6-anhydrobond in the MurNAc residue.</text>
        <dbReference type="EC" id="4.2.2.n1"/>
    </reaction>
</comment>
<dbReference type="InterPro" id="IPR005300">
    <property type="entry name" value="MltA_B"/>
</dbReference>
<comment type="caution">
    <text evidence="8">The sequence shown here is derived from an EMBL/GenBank/DDBJ whole genome shotgun (WGS) entry which is preliminary data.</text>
</comment>
<evidence type="ECO:0000259" key="7">
    <source>
        <dbReference type="SMART" id="SM00925"/>
    </source>
</evidence>
<name>A0A6N4RC94_BLAVI</name>
<feature type="domain" description="Lytic transglycosylase MltA" evidence="7">
    <location>
        <begin position="119"/>
        <end position="264"/>
    </location>
</feature>
<dbReference type="InterPro" id="IPR010611">
    <property type="entry name" value="3D_dom"/>
</dbReference>
<evidence type="ECO:0000256" key="1">
    <source>
        <dbReference type="ARBA" id="ARBA00001420"/>
    </source>
</evidence>
<dbReference type="GO" id="GO:0019867">
    <property type="term" value="C:outer membrane"/>
    <property type="evidence" value="ECO:0007669"/>
    <property type="project" value="InterPro"/>
</dbReference>
<dbReference type="GO" id="GO:0008933">
    <property type="term" value="F:peptidoglycan lytic transglycosylase activity"/>
    <property type="evidence" value="ECO:0007669"/>
    <property type="project" value="TreeGrafter"/>
</dbReference>
<dbReference type="GO" id="GO:0009254">
    <property type="term" value="P:peptidoglycan turnover"/>
    <property type="evidence" value="ECO:0007669"/>
    <property type="project" value="InterPro"/>
</dbReference>
<keyword evidence="4" id="KW-0961">Cell wall biogenesis/degradation</keyword>
<dbReference type="PANTHER" id="PTHR30124">
    <property type="entry name" value="MEMBRANE-BOUND LYTIC MUREIN TRANSGLYCOSYLASE A"/>
    <property type="match status" value="1"/>
</dbReference>
<evidence type="ECO:0000256" key="4">
    <source>
        <dbReference type="ARBA" id="ARBA00023316"/>
    </source>
</evidence>
<sequence length="383" mass="41655">MHTSPQLKLCLIIVALFFGLFGPTNADEVHKTWDYPPFGADDIALYKAFEASCSKLSKLPASKQLHANPVFGKASQWQSICREGLAKKPNLLEDYLESRLAKVKLGGGEGKFTGYYKPVLEGSRTRHGAYQTPLLARPKDLTLCNGATGRKLPDGSCRNPYRTRAEIMANLKEYKVIVWLKDPVDAFFLHVQGSGTVELENGDAIHIGFAGKNGHPYIAIGKTLRDMGELTGTITAPKIRQWLKDNPSRAQEVINTNPSFIFFTETAEEAPGAYGVALTAGRSMAVDRAHMPLGVPLFIKSKNTFDAAPWDRIMFAQDVGSAIKGANRGDIYFGHGPLAGDRAGDQNAPGQLWVMVPKENVGQQAASIKKAETIAELEPAAGN</sequence>
<proteinExistence type="predicted"/>
<dbReference type="Proteomes" id="UP000320948">
    <property type="component" value="Unassembled WGS sequence"/>
</dbReference>
<keyword evidence="3" id="KW-0456">Lyase</keyword>
<dbReference type="PIRSF" id="PIRSF019422">
    <property type="entry name" value="MltA"/>
    <property type="match status" value="1"/>
</dbReference>
<dbReference type="SUPFAM" id="SSF50685">
    <property type="entry name" value="Barwin-like endoglucanases"/>
    <property type="match status" value="1"/>
</dbReference>
<reference evidence="8 9" key="1">
    <citation type="journal article" date="2017" name="Nat. Commun.">
        <title>In situ click chemistry generation of cyclooxygenase-2 inhibitors.</title>
        <authorList>
            <person name="Bhardwaj A."/>
            <person name="Kaur J."/>
            <person name="Wuest M."/>
            <person name="Wuest F."/>
        </authorList>
    </citation>
    <scope>NUCLEOTIDE SEQUENCE [LARGE SCALE GENOMIC DNA]</scope>
    <source>
        <strain evidence="8">S2_018_000_R2_106</strain>
    </source>
</reference>
<dbReference type="SMART" id="SM00925">
    <property type="entry name" value="MltA"/>
    <property type="match status" value="1"/>
</dbReference>
<keyword evidence="6" id="KW-0732">Signal</keyword>
<evidence type="ECO:0000256" key="2">
    <source>
        <dbReference type="ARBA" id="ARBA00012587"/>
    </source>
</evidence>
<dbReference type="InterPro" id="IPR036908">
    <property type="entry name" value="RlpA-like_sf"/>
</dbReference>
<dbReference type="GO" id="GO:0004553">
    <property type="term" value="F:hydrolase activity, hydrolyzing O-glycosyl compounds"/>
    <property type="evidence" value="ECO:0007669"/>
    <property type="project" value="InterPro"/>
</dbReference>
<accession>A0A6N4RC94</accession>
<dbReference type="CDD" id="cd14668">
    <property type="entry name" value="mlta_B"/>
    <property type="match status" value="1"/>
</dbReference>
<feature type="signal peptide" evidence="6">
    <location>
        <begin position="1"/>
        <end position="26"/>
    </location>
</feature>
<organism evidence="8 9">
    <name type="scientific">Blastochloris viridis</name>
    <name type="common">Rhodopseudomonas viridis</name>
    <dbReference type="NCBI Taxonomy" id="1079"/>
    <lineage>
        <taxon>Bacteria</taxon>
        <taxon>Pseudomonadati</taxon>
        <taxon>Pseudomonadota</taxon>
        <taxon>Alphaproteobacteria</taxon>
        <taxon>Hyphomicrobiales</taxon>
        <taxon>Blastochloridaceae</taxon>
        <taxon>Blastochloris</taxon>
    </lineage>
</organism>
<dbReference type="AlphaFoldDB" id="A0A6N4RC94"/>